<proteinExistence type="predicted"/>
<evidence type="ECO:0000313" key="2">
    <source>
        <dbReference type="EMBL" id="CAH2243588.1"/>
    </source>
</evidence>
<keyword evidence="3" id="KW-1185">Reference proteome</keyword>
<feature type="repeat" description="ANK" evidence="1">
    <location>
        <begin position="1"/>
        <end position="31"/>
    </location>
</feature>
<accession>A0A8S4RZX6</accession>
<comment type="caution">
    <text evidence="2">The sequence shown here is derived from an EMBL/GenBank/DDBJ whole genome shotgun (WGS) entry which is preliminary data.</text>
</comment>
<dbReference type="OrthoDB" id="6927785at2759"/>
<name>A0A8S4RZX6_9NEOP</name>
<dbReference type="Pfam" id="PF12796">
    <property type="entry name" value="Ank_2"/>
    <property type="match status" value="1"/>
</dbReference>
<dbReference type="Proteomes" id="UP000838756">
    <property type="component" value="Unassembled WGS sequence"/>
</dbReference>
<dbReference type="PROSITE" id="PS50088">
    <property type="entry name" value="ANK_REPEAT"/>
    <property type="match status" value="2"/>
</dbReference>
<dbReference type="InterPro" id="IPR036770">
    <property type="entry name" value="Ankyrin_rpt-contain_sf"/>
</dbReference>
<dbReference type="EMBL" id="CAKXAJ010025754">
    <property type="protein sequence ID" value="CAH2243588.1"/>
    <property type="molecule type" value="Genomic_DNA"/>
</dbReference>
<sequence>WTALHEACSYGWLEVVTVLVEGGANVNAKGLDDDTPLHDATTSGNLNMVKFLIEHGADPFAKNTKGRTPSDYAAPHILEYLQSLKAFQ</sequence>
<evidence type="ECO:0000256" key="1">
    <source>
        <dbReference type="PROSITE-ProRule" id="PRU00023"/>
    </source>
</evidence>
<dbReference type="GO" id="GO:0005654">
    <property type="term" value="C:nucleoplasm"/>
    <property type="evidence" value="ECO:0007669"/>
    <property type="project" value="TreeGrafter"/>
</dbReference>
<gene>
    <name evidence="2" type="primary">jg21306</name>
    <name evidence="2" type="ORF">PAEG_LOCUS19699</name>
</gene>
<dbReference type="InterPro" id="IPR053210">
    <property type="entry name" value="ANKRD12"/>
</dbReference>
<dbReference type="SUPFAM" id="SSF48403">
    <property type="entry name" value="Ankyrin repeat"/>
    <property type="match status" value="1"/>
</dbReference>
<feature type="non-terminal residue" evidence="2">
    <location>
        <position position="1"/>
    </location>
</feature>
<dbReference type="SMART" id="SM00248">
    <property type="entry name" value="ANK"/>
    <property type="match status" value="2"/>
</dbReference>
<protein>
    <submittedName>
        <fullName evidence="2">Jg21306 protein</fullName>
    </submittedName>
</protein>
<dbReference type="Gene3D" id="1.25.40.20">
    <property type="entry name" value="Ankyrin repeat-containing domain"/>
    <property type="match status" value="1"/>
</dbReference>
<organism evidence="2 3">
    <name type="scientific">Pararge aegeria aegeria</name>
    <dbReference type="NCBI Taxonomy" id="348720"/>
    <lineage>
        <taxon>Eukaryota</taxon>
        <taxon>Metazoa</taxon>
        <taxon>Ecdysozoa</taxon>
        <taxon>Arthropoda</taxon>
        <taxon>Hexapoda</taxon>
        <taxon>Insecta</taxon>
        <taxon>Pterygota</taxon>
        <taxon>Neoptera</taxon>
        <taxon>Endopterygota</taxon>
        <taxon>Lepidoptera</taxon>
        <taxon>Glossata</taxon>
        <taxon>Ditrysia</taxon>
        <taxon>Papilionoidea</taxon>
        <taxon>Nymphalidae</taxon>
        <taxon>Satyrinae</taxon>
        <taxon>Satyrini</taxon>
        <taxon>Parargina</taxon>
        <taxon>Pararge</taxon>
    </lineage>
</organism>
<dbReference type="InterPro" id="IPR002110">
    <property type="entry name" value="Ankyrin_rpt"/>
</dbReference>
<dbReference type="PROSITE" id="PS50297">
    <property type="entry name" value="ANK_REP_REGION"/>
    <property type="match status" value="2"/>
</dbReference>
<keyword evidence="1" id="KW-0040">ANK repeat</keyword>
<dbReference type="PANTHER" id="PTHR24149">
    <property type="entry name" value="ANKYRIN REPEAT DOMAIN-CONTAINING PROTEIN 12"/>
    <property type="match status" value="1"/>
</dbReference>
<evidence type="ECO:0000313" key="3">
    <source>
        <dbReference type="Proteomes" id="UP000838756"/>
    </source>
</evidence>
<dbReference type="AlphaFoldDB" id="A0A8S4RZX6"/>
<reference evidence="2" key="1">
    <citation type="submission" date="2022-03" db="EMBL/GenBank/DDBJ databases">
        <authorList>
            <person name="Lindestad O."/>
        </authorList>
    </citation>
    <scope>NUCLEOTIDE SEQUENCE</scope>
</reference>
<feature type="repeat" description="ANK" evidence="1">
    <location>
        <begin position="32"/>
        <end position="64"/>
    </location>
</feature>
<dbReference type="PANTHER" id="PTHR24149:SF14">
    <property type="entry name" value="ANKYRIN REPEAT DOMAIN 12"/>
    <property type="match status" value="1"/>
</dbReference>